<name>M0QQ47_9ACTN</name>
<feature type="compositionally biased region" description="Polar residues" evidence="1">
    <location>
        <begin position="10"/>
        <end position="19"/>
    </location>
</feature>
<dbReference type="eggNOG" id="COG1073">
    <property type="taxonomic scope" value="Bacteria"/>
</dbReference>
<evidence type="ECO:0000256" key="1">
    <source>
        <dbReference type="SAM" id="MobiDB-lite"/>
    </source>
</evidence>
<accession>M0QQ47</accession>
<dbReference type="InterPro" id="IPR029058">
    <property type="entry name" value="AB_hydrolase_fold"/>
</dbReference>
<feature type="region of interest" description="Disordered" evidence="1">
    <location>
        <begin position="262"/>
        <end position="306"/>
    </location>
</feature>
<dbReference type="STRING" id="1223545.GS4_35_00900"/>
<dbReference type="RefSeq" id="WP_007624601.1">
    <property type="nucleotide sequence ID" value="NZ_BANX01000035.1"/>
</dbReference>
<sequence>MAGKKRGKTPSRSPSQLVSALTRRGPHKVLRGDLGIVGISGQVFTPAEGSRLPAIAFGHSWGADSRRYRDLLLHLASWGIVAAAPDGQRGFFPSDVALAADLRATLTAVSSVSLGLGQVTVDPRRLGLAGHGFGASAAVIAASDERLLGQQAPSIGAVAGLFPAPTTSILEPAAARVQAPGMFVATAGDLDSVDANALRLTRAYGGDVTLRTIGGVSRGLLEKRSVKSLIGVNGANRGTHGVARALLVGFFLHQLTDDPEYQAFGDPEQALGAASPVDLDDPPEDGLDMVSRLVGAKPPKKRSRVR</sequence>
<gene>
    <name evidence="2" type="ORF">GS4_35_00900</name>
</gene>
<feature type="region of interest" description="Disordered" evidence="1">
    <location>
        <begin position="1"/>
        <end position="22"/>
    </location>
</feature>
<evidence type="ECO:0000313" key="2">
    <source>
        <dbReference type="EMBL" id="GAC70514.1"/>
    </source>
</evidence>
<keyword evidence="3" id="KW-1185">Reference proteome</keyword>
<proteinExistence type="predicted"/>
<dbReference type="ESTHER" id="9actn-m0qq47">
    <property type="family name" value="Chlorophyllase"/>
</dbReference>
<dbReference type="SUPFAM" id="SSF53474">
    <property type="entry name" value="alpha/beta-Hydrolases"/>
    <property type="match status" value="1"/>
</dbReference>
<dbReference type="Proteomes" id="UP000011666">
    <property type="component" value="Unassembled WGS sequence"/>
</dbReference>
<evidence type="ECO:0000313" key="3">
    <source>
        <dbReference type="Proteomes" id="UP000011666"/>
    </source>
</evidence>
<organism evidence="2 3">
    <name type="scientific">Gordonia soli NBRC 108243</name>
    <dbReference type="NCBI Taxonomy" id="1223545"/>
    <lineage>
        <taxon>Bacteria</taxon>
        <taxon>Bacillati</taxon>
        <taxon>Actinomycetota</taxon>
        <taxon>Actinomycetes</taxon>
        <taxon>Mycobacteriales</taxon>
        <taxon>Gordoniaceae</taxon>
        <taxon>Gordonia</taxon>
    </lineage>
</organism>
<feature type="compositionally biased region" description="Acidic residues" evidence="1">
    <location>
        <begin position="278"/>
        <end position="287"/>
    </location>
</feature>
<dbReference type="PANTHER" id="PTHR33428:SF14">
    <property type="entry name" value="CARBOXYLESTERASE TYPE B DOMAIN-CONTAINING PROTEIN"/>
    <property type="match status" value="1"/>
</dbReference>
<reference evidence="2 3" key="1">
    <citation type="submission" date="2013-01" db="EMBL/GenBank/DDBJ databases">
        <title>Whole genome shotgun sequence of Gordonia soli NBRC 108243.</title>
        <authorList>
            <person name="Isaki-Nakamura S."/>
            <person name="Hosoyama A."/>
            <person name="Tsuchikane K."/>
            <person name="Ando Y."/>
            <person name="Baba S."/>
            <person name="Ohji S."/>
            <person name="Hamada M."/>
            <person name="Tamura T."/>
            <person name="Yamazoe A."/>
            <person name="Yamazaki S."/>
            <person name="Fujita N."/>
        </authorList>
    </citation>
    <scope>NUCLEOTIDE SEQUENCE [LARGE SCALE GENOMIC DNA]</scope>
    <source>
        <strain evidence="2 3">NBRC 108243</strain>
    </source>
</reference>
<dbReference type="OrthoDB" id="4772420at2"/>
<evidence type="ECO:0008006" key="4">
    <source>
        <dbReference type="Google" id="ProtNLM"/>
    </source>
</evidence>
<comment type="caution">
    <text evidence="2">The sequence shown here is derived from an EMBL/GenBank/DDBJ whole genome shotgun (WGS) entry which is preliminary data.</text>
</comment>
<dbReference type="Gene3D" id="3.40.50.1820">
    <property type="entry name" value="alpha/beta hydrolase"/>
    <property type="match status" value="1"/>
</dbReference>
<dbReference type="EMBL" id="BANX01000035">
    <property type="protein sequence ID" value="GAC70514.1"/>
    <property type="molecule type" value="Genomic_DNA"/>
</dbReference>
<protein>
    <recommendedName>
        <fullName evidence="4">Alpha/beta hydrolase</fullName>
    </recommendedName>
</protein>
<dbReference type="PANTHER" id="PTHR33428">
    <property type="entry name" value="CHLOROPHYLLASE-2, CHLOROPLASTIC"/>
    <property type="match status" value="1"/>
</dbReference>
<dbReference type="AlphaFoldDB" id="M0QQ47"/>